<evidence type="ECO:0000256" key="1">
    <source>
        <dbReference type="SAM" id="MobiDB-lite"/>
    </source>
</evidence>
<organism evidence="2">
    <name type="scientific">uncultured Craurococcus sp</name>
    <dbReference type="NCBI Taxonomy" id="1135998"/>
    <lineage>
        <taxon>Bacteria</taxon>
        <taxon>Pseudomonadati</taxon>
        <taxon>Pseudomonadota</taxon>
        <taxon>Alphaproteobacteria</taxon>
        <taxon>Acetobacterales</taxon>
        <taxon>Acetobacteraceae</taxon>
        <taxon>Craurococcus</taxon>
        <taxon>environmental samples</taxon>
    </lineage>
</organism>
<name>A0A6J4IR64_9PROT</name>
<dbReference type="AlphaFoldDB" id="A0A6J4IR64"/>
<accession>A0A6J4IR64</accession>
<protein>
    <submittedName>
        <fullName evidence="2">Uncharacterized protein</fullName>
    </submittedName>
</protein>
<feature type="non-terminal residue" evidence="2">
    <location>
        <position position="1"/>
    </location>
</feature>
<reference evidence="2" key="1">
    <citation type="submission" date="2020-02" db="EMBL/GenBank/DDBJ databases">
        <authorList>
            <person name="Meier V. D."/>
        </authorList>
    </citation>
    <scope>NUCLEOTIDE SEQUENCE</scope>
    <source>
        <strain evidence="2">AVDCRST_MAG27</strain>
    </source>
</reference>
<evidence type="ECO:0000313" key="2">
    <source>
        <dbReference type="EMBL" id="CAA9257811.1"/>
    </source>
</evidence>
<feature type="non-terminal residue" evidence="2">
    <location>
        <position position="75"/>
    </location>
</feature>
<gene>
    <name evidence="2" type="ORF">AVDCRST_MAG27-2393</name>
</gene>
<proteinExistence type="predicted"/>
<feature type="region of interest" description="Disordered" evidence="1">
    <location>
        <begin position="56"/>
        <end position="75"/>
    </location>
</feature>
<dbReference type="EMBL" id="CADCTD010000099">
    <property type="protein sequence ID" value="CAA9257811.1"/>
    <property type="molecule type" value="Genomic_DNA"/>
</dbReference>
<sequence length="75" mass="8192">WQSGRSFSALRAAWSARLPPGRGEEGRPRCRGSMWPETPWPPQSSRGVAAVLSARRARRSADMPAAKGSIRPHLA</sequence>
<feature type="region of interest" description="Disordered" evidence="1">
    <location>
        <begin position="18"/>
        <end position="46"/>
    </location>
</feature>